<gene>
    <name evidence="1" type="ORF">SOCE836_051970</name>
</gene>
<dbReference type="RefSeq" id="WP_207217945.1">
    <property type="nucleotide sequence ID" value="NZ_CP012672.1"/>
</dbReference>
<dbReference type="Proteomes" id="UP000295497">
    <property type="component" value="Chromosome"/>
</dbReference>
<reference evidence="1 2" key="1">
    <citation type="submission" date="2015-09" db="EMBL/GenBank/DDBJ databases">
        <title>Sorangium comparison.</title>
        <authorList>
            <person name="Zaburannyi N."/>
            <person name="Bunk B."/>
            <person name="Overmann J."/>
            <person name="Mueller R."/>
        </authorList>
    </citation>
    <scope>NUCLEOTIDE SEQUENCE [LARGE SCALE GENOMIC DNA]</scope>
    <source>
        <strain evidence="1 2">So ce836</strain>
    </source>
</reference>
<accession>A0A4P2QS64</accession>
<dbReference type="AlphaFoldDB" id="A0A4P2QS64"/>
<protein>
    <submittedName>
        <fullName evidence="1">Uncharacterized protein</fullName>
    </submittedName>
</protein>
<name>A0A4P2QS64_SORCE</name>
<sequence length="83" mass="9200">MVLRGRTLGGQEVETAEWTYPVRVCFACSRCEDTYPPTCCARAASEECRDLDEIKSFCSGQRAAQDCRNFGQTCAEYIAGFGL</sequence>
<proteinExistence type="predicted"/>
<evidence type="ECO:0000313" key="2">
    <source>
        <dbReference type="Proteomes" id="UP000295497"/>
    </source>
</evidence>
<dbReference type="EMBL" id="CP012672">
    <property type="protein sequence ID" value="AUX33045.1"/>
    <property type="molecule type" value="Genomic_DNA"/>
</dbReference>
<organism evidence="1 2">
    <name type="scientific">Sorangium cellulosum</name>
    <name type="common">Polyangium cellulosum</name>
    <dbReference type="NCBI Taxonomy" id="56"/>
    <lineage>
        <taxon>Bacteria</taxon>
        <taxon>Pseudomonadati</taxon>
        <taxon>Myxococcota</taxon>
        <taxon>Polyangia</taxon>
        <taxon>Polyangiales</taxon>
        <taxon>Polyangiaceae</taxon>
        <taxon>Sorangium</taxon>
    </lineage>
</organism>
<evidence type="ECO:0000313" key="1">
    <source>
        <dbReference type="EMBL" id="AUX33045.1"/>
    </source>
</evidence>